<evidence type="ECO:0000313" key="9">
    <source>
        <dbReference type="Proteomes" id="UP000053105"/>
    </source>
</evidence>
<feature type="domain" description="Carbohydrate kinase FGGY N-terminal" evidence="6">
    <location>
        <begin position="519"/>
        <end position="675"/>
    </location>
</feature>
<sequence>MTHHMLQKRRKIINCTSRKTNIRYTFKKGNNDSRSEMKKRIDRVSFSSFERIKREFNCQIRNQEYFPQALPKFDSLRMLNVKEKKRVPEIVTQLARNNYKNNKIVELNIERYQIDQPQIKFKIFGIYHYIFYSHRVVTCKLVPSAKQQHSVCTIKVFSGMADRKSLELRRLIKIRPPPDLTAEQVRIDRVVEGAACWHSSSIRPYRRRARLVRSRVLIVTANVLRRRGTMMPASMIPVIVVVMMRRVMVVVVMVVTVITIALLLLLLLLLLGLVAVLLGVLTRHEDARAEIGTRALHGDDSGKPRFRPGRLSINVPGITVVGEDQRGTIAVPSFSLLTLLCSYRRQCRRAGTTPPPPQQQQQQQEQEQEQQQQQQQQQQRRRRRRRHFNLKSEIVASITPRHPLRDLKAVVVDNDLAVLHETSVQFDNDLPEFRTYGGVIHKKDEPHVAVAPTLMWVKALDMILDKLRVCGVDFSRVAAISGCAQQHGTVYWGKGSRNQLQRLDPAKFLHEQLVTSFSVTPAPVWMDSSTTKECRMLEEIVGGPEALAEITGSRAYERFSGPQIAKIARIRPKAFRNTERISLVSSFLASLFLGDFAPIDWSDGSGMNLLNIHTKDWDDVLLEACGLGLREKLGKPVSSSSDIGPISSYFVERFGFDEACRMIAFTGDNSGSLIGMRLKEGDVACSLGTSDNLFVWLKQPKTVLEGHNGSLTRERIRDSAAQGSWQIFNELLESTPRGNFGNLGLYFDAQEILPFLIGDHRFNKANDEISRYSSKEVEVRALVEGQFVAKRAHAEDFGFVIGPDTRIIATGGASANKSILQVLADVFNSPVYALELANSAMMGAAYKAKYASSRNESNFDEITRCLPEPVLVCRPYHDADTIYKSLVARYRKIIETAKNKTSTK</sequence>
<evidence type="ECO:0000256" key="4">
    <source>
        <dbReference type="SAM" id="MobiDB-lite"/>
    </source>
</evidence>
<name>A0A0M8ZXQ8_9HYME</name>
<dbReference type="PANTHER" id="PTHR10196:SF57">
    <property type="entry name" value="XYLULOSE KINASE"/>
    <property type="match status" value="1"/>
</dbReference>
<keyword evidence="9" id="KW-1185">Reference proteome</keyword>
<dbReference type="OrthoDB" id="1728974at2759"/>
<evidence type="ECO:0000259" key="7">
    <source>
        <dbReference type="Pfam" id="PF02782"/>
    </source>
</evidence>
<gene>
    <name evidence="8" type="ORF">WN51_00366</name>
</gene>
<dbReference type="AlphaFoldDB" id="A0A0M8ZXQ8"/>
<evidence type="ECO:0000256" key="3">
    <source>
        <dbReference type="ARBA" id="ARBA00022777"/>
    </source>
</evidence>
<dbReference type="PANTHER" id="PTHR10196">
    <property type="entry name" value="SUGAR KINASE"/>
    <property type="match status" value="1"/>
</dbReference>
<keyword evidence="5" id="KW-0472">Membrane</keyword>
<evidence type="ECO:0000256" key="5">
    <source>
        <dbReference type="SAM" id="Phobius"/>
    </source>
</evidence>
<keyword evidence="3 8" id="KW-0418">Kinase</keyword>
<reference evidence="8 9" key="1">
    <citation type="submission" date="2015-07" db="EMBL/GenBank/DDBJ databases">
        <title>The genome of Melipona quadrifasciata.</title>
        <authorList>
            <person name="Pan H."/>
            <person name="Kapheim K."/>
        </authorList>
    </citation>
    <scope>NUCLEOTIDE SEQUENCE [LARGE SCALE GENOMIC DNA]</scope>
    <source>
        <strain evidence="8">0111107301</strain>
        <tissue evidence="8">Whole body</tissue>
    </source>
</reference>
<dbReference type="InterPro" id="IPR018485">
    <property type="entry name" value="FGGY_C"/>
</dbReference>
<dbReference type="GO" id="GO:0005829">
    <property type="term" value="C:cytosol"/>
    <property type="evidence" value="ECO:0007669"/>
    <property type="project" value="TreeGrafter"/>
</dbReference>
<dbReference type="SUPFAM" id="SSF53067">
    <property type="entry name" value="Actin-like ATPase domain"/>
    <property type="match status" value="2"/>
</dbReference>
<organism evidence="8 9">
    <name type="scientific">Melipona quadrifasciata</name>
    <dbReference type="NCBI Taxonomy" id="166423"/>
    <lineage>
        <taxon>Eukaryota</taxon>
        <taxon>Metazoa</taxon>
        <taxon>Ecdysozoa</taxon>
        <taxon>Arthropoda</taxon>
        <taxon>Hexapoda</taxon>
        <taxon>Insecta</taxon>
        <taxon>Pterygota</taxon>
        <taxon>Neoptera</taxon>
        <taxon>Endopterygota</taxon>
        <taxon>Hymenoptera</taxon>
        <taxon>Apocrita</taxon>
        <taxon>Aculeata</taxon>
        <taxon>Apoidea</taxon>
        <taxon>Anthophila</taxon>
        <taxon>Apidae</taxon>
        <taxon>Melipona</taxon>
    </lineage>
</organism>
<dbReference type="InterPro" id="IPR043129">
    <property type="entry name" value="ATPase_NBD"/>
</dbReference>
<comment type="similarity">
    <text evidence="1">Belongs to the FGGY kinase family.</text>
</comment>
<dbReference type="Gene3D" id="3.30.420.40">
    <property type="match status" value="2"/>
</dbReference>
<feature type="transmembrane region" description="Helical" evidence="5">
    <location>
        <begin position="260"/>
        <end position="281"/>
    </location>
</feature>
<proteinExistence type="inferred from homology"/>
<evidence type="ECO:0000256" key="2">
    <source>
        <dbReference type="ARBA" id="ARBA00022679"/>
    </source>
</evidence>
<evidence type="ECO:0000259" key="6">
    <source>
        <dbReference type="Pfam" id="PF00370"/>
    </source>
</evidence>
<dbReference type="InterPro" id="IPR042024">
    <property type="entry name" value="D-XK_euk"/>
</dbReference>
<dbReference type="GO" id="GO:0042732">
    <property type="term" value="P:D-xylose metabolic process"/>
    <property type="evidence" value="ECO:0007669"/>
    <property type="project" value="InterPro"/>
</dbReference>
<keyword evidence="5" id="KW-1133">Transmembrane helix</keyword>
<evidence type="ECO:0000256" key="1">
    <source>
        <dbReference type="ARBA" id="ARBA00009156"/>
    </source>
</evidence>
<dbReference type="Proteomes" id="UP000053105">
    <property type="component" value="Unassembled WGS sequence"/>
</dbReference>
<dbReference type="Pfam" id="PF02782">
    <property type="entry name" value="FGGY_C"/>
    <property type="match status" value="1"/>
</dbReference>
<keyword evidence="2" id="KW-0808">Transferase</keyword>
<dbReference type="GO" id="GO:0004856">
    <property type="term" value="F:D-xylulokinase activity"/>
    <property type="evidence" value="ECO:0007669"/>
    <property type="project" value="InterPro"/>
</dbReference>
<dbReference type="EMBL" id="KQ435801">
    <property type="protein sequence ID" value="KOX73255.1"/>
    <property type="molecule type" value="Genomic_DNA"/>
</dbReference>
<feature type="domain" description="Carbohydrate kinase FGGY C-terminal" evidence="7">
    <location>
        <begin position="712"/>
        <end position="851"/>
    </location>
</feature>
<feature type="compositionally biased region" description="Low complexity" evidence="4">
    <location>
        <begin position="359"/>
        <end position="378"/>
    </location>
</feature>
<dbReference type="FunFam" id="3.30.420.40:FF:000118">
    <property type="entry name" value="Xylulose kinase 2"/>
    <property type="match status" value="1"/>
</dbReference>
<dbReference type="GO" id="GO:0005997">
    <property type="term" value="P:xylulose metabolic process"/>
    <property type="evidence" value="ECO:0007669"/>
    <property type="project" value="TreeGrafter"/>
</dbReference>
<feature type="region of interest" description="Disordered" evidence="4">
    <location>
        <begin position="348"/>
        <end position="386"/>
    </location>
</feature>
<dbReference type="InterPro" id="IPR018484">
    <property type="entry name" value="FGGY_N"/>
</dbReference>
<dbReference type="SUPFAM" id="SSF81995">
    <property type="entry name" value="beta-sandwich domain of Sec23/24"/>
    <property type="match status" value="1"/>
</dbReference>
<dbReference type="Pfam" id="PF00370">
    <property type="entry name" value="FGGY_N"/>
    <property type="match status" value="1"/>
</dbReference>
<protein>
    <submittedName>
        <fullName evidence="8">Xylulose kinase</fullName>
    </submittedName>
</protein>
<dbReference type="CDD" id="cd07776">
    <property type="entry name" value="ASKHA_NBD_FGGY_SpXK-like"/>
    <property type="match status" value="1"/>
</dbReference>
<evidence type="ECO:0000313" key="8">
    <source>
        <dbReference type="EMBL" id="KOX73255.1"/>
    </source>
</evidence>
<accession>A0A0M8ZXQ8</accession>
<keyword evidence="5" id="KW-0812">Transmembrane</keyword>
<dbReference type="STRING" id="166423.A0A0M8ZXQ8"/>